<evidence type="ECO:0000256" key="5">
    <source>
        <dbReference type="ARBA" id="ARBA00022781"/>
    </source>
</evidence>
<dbReference type="GO" id="GO:0045259">
    <property type="term" value="C:proton-transporting ATP synthase complex"/>
    <property type="evidence" value="ECO:0007669"/>
    <property type="project" value="UniProtKB-KW"/>
</dbReference>
<protein>
    <recommendedName>
        <fullName evidence="14">ATP synthase subunit e, mitochondrial</fullName>
    </recommendedName>
</protein>
<evidence type="ECO:0000256" key="8">
    <source>
        <dbReference type="ARBA" id="ARBA00023128"/>
    </source>
</evidence>
<evidence type="ECO:0000256" key="1">
    <source>
        <dbReference type="ARBA" id="ARBA00004273"/>
    </source>
</evidence>
<evidence type="ECO:0000256" key="2">
    <source>
        <dbReference type="ARBA" id="ARBA00007333"/>
    </source>
</evidence>
<keyword evidence="3" id="KW-0813">Transport</keyword>
<evidence type="ECO:0000313" key="13">
    <source>
        <dbReference type="Proteomes" id="UP000639772"/>
    </source>
</evidence>
<accession>A0A835SCM8</accession>
<name>A0A835SCM8_VANPL</name>
<dbReference type="PANTHER" id="PTHR36028:SF2">
    <property type="entry name" value="ATP SYNTHASE SUBUNIT E, MITOCHONDRIAL"/>
    <property type="match status" value="1"/>
</dbReference>
<dbReference type="GO" id="GO:0005743">
    <property type="term" value="C:mitochondrial inner membrane"/>
    <property type="evidence" value="ECO:0007669"/>
    <property type="project" value="UniProtKB-SubCell"/>
</dbReference>
<dbReference type="GO" id="GO:0015986">
    <property type="term" value="P:proton motive force-driven ATP synthesis"/>
    <property type="evidence" value="ECO:0007669"/>
    <property type="project" value="InterPro"/>
</dbReference>
<dbReference type="Proteomes" id="UP000639772">
    <property type="component" value="Chromosome 1"/>
</dbReference>
<keyword evidence="8" id="KW-0496">Mitochondrion</keyword>
<keyword evidence="9 11" id="KW-0472">Membrane</keyword>
<keyword evidence="7" id="KW-0406">Ion transport</keyword>
<dbReference type="PANTHER" id="PTHR36028">
    <property type="entry name" value="OSJNBB0050O03.8 PROTEIN"/>
    <property type="match status" value="1"/>
</dbReference>
<feature type="transmembrane region" description="Helical" evidence="11">
    <location>
        <begin position="83"/>
        <end position="103"/>
    </location>
</feature>
<dbReference type="AlphaFoldDB" id="A0A835SCM8"/>
<evidence type="ECO:0000256" key="6">
    <source>
        <dbReference type="ARBA" id="ARBA00022792"/>
    </source>
</evidence>
<dbReference type="InterPro" id="IPR008386">
    <property type="entry name" value="ATP_synth_F0_esu_mt"/>
</dbReference>
<keyword evidence="11" id="KW-1133">Transmembrane helix</keyword>
<keyword evidence="11" id="KW-0812">Transmembrane</keyword>
<sequence length="121" mass="12901">MLNRVNDLFFFFFFTFLMSFSIVGSPGVRLPDLAQGFVASAVLIAALPSSSLRKGSCRCLSSSPSFLFMALPGPYSGVSTLAFVARASALSAGLVYGSIKLSYLQAKAKAQRKAEAKDAHH</sequence>
<evidence type="ECO:0000256" key="3">
    <source>
        <dbReference type="ARBA" id="ARBA00022448"/>
    </source>
</evidence>
<proteinExistence type="inferred from homology"/>
<dbReference type="OrthoDB" id="850010at2759"/>
<evidence type="ECO:0000256" key="7">
    <source>
        <dbReference type="ARBA" id="ARBA00023065"/>
    </source>
</evidence>
<keyword evidence="4" id="KW-0138">CF(0)</keyword>
<comment type="similarity">
    <text evidence="2">Belongs to the ATPase e subunit family.</text>
</comment>
<keyword evidence="6" id="KW-0999">Mitochondrion inner membrane</keyword>
<keyword evidence="10" id="KW-0066">ATP synthesis</keyword>
<dbReference type="GO" id="GO:0015078">
    <property type="term" value="F:proton transmembrane transporter activity"/>
    <property type="evidence" value="ECO:0007669"/>
    <property type="project" value="InterPro"/>
</dbReference>
<evidence type="ECO:0000256" key="10">
    <source>
        <dbReference type="ARBA" id="ARBA00023310"/>
    </source>
</evidence>
<keyword evidence="5" id="KW-0375">Hydrogen ion transport</keyword>
<evidence type="ECO:0000256" key="9">
    <source>
        <dbReference type="ARBA" id="ARBA00023136"/>
    </source>
</evidence>
<evidence type="ECO:0000256" key="4">
    <source>
        <dbReference type="ARBA" id="ARBA00022547"/>
    </source>
</evidence>
<dbReference type="EMBL" id="JADCNM010000001">
    <property type="protein sequence ID" value="KAG0501333.1"/>
    <property type="molecule type" value="Genomic_DNA"/>
</dbReference>
<organism evidence="12 13">
    <name type="scientific">Vanilla planifolia</name>
    <name type="common">Vanilla</name>
    <dbReference type="NCBI Taxonomy" id="51239"/>
    <lineage>
        <taxon>Eukaryota</taxon>
        <taxon>Viridiplantae</taxon>
        <taxon>Streptophyta</taxon>
        <taxon>Embryophyta</taxon>
        <taxon>Tracheophyta</taxon>
        <taxon>Spermatophyta</taxon>
        <taxon>Magnoliopsida</taxon>
        <taxon>Liliopsida</taxon>
        <taxon>Asparagales</taxon>
        <taxon>Orchidaceae</taxon>
        <taxon>Vanilloideae</taxon>
        <taxon>Vanilleae</taxon>
        <taxon>Vanilla</taxon>
    </lineage>
</organism>
<evidence type="ECO:0008006" key="14">
    <source>
        <dbReference type="Google" id="ProtNLM"/>
    </source>
</evidence>
<dbReference type="Pfam" id="PF05680">
    <property type="entry name" value="ATP-synt_E"/>
    <property type="match status" value="1"/>
</dbReference>
<evidence type="ECO:0000256" key="11">
    <source>
        <dbReference type="SAM" id="Phobius"/>
    </source>
</evidence>
<feature type="transmembrane region" description="Helical" evidence="11">
    <location>
        <begin position="7"/>
        <end position="27"/>
    </location>
</feature>
<gene>
    <name evidence="12" type="ORF">HPP92_001405</name>
</gene>
<evidence type="ECO:0000313" key="12">
    <source>
        <dbReference type="EMBL" id="KAG0501333.1"/>
    </source>
</evidence>
<comment type="caution">
    <text evidence="12">The sequence shown here is derived from an EMBL/GenBank/DDBJ whole genome shotgun (WGS) entry which is preliminary data.</text>
</comment>
<reference evidence="12 13" key="1">
    <citation type="journal article" date="2020" name="Nat. Food">
        <title>A phased Vanilla planifolia genome enables genetic improvement of flavour and production.</title>
        <authorList>
            <person name="Hasing T."/>
            <person name="Tang H."/>
            <person name="Brym M."/>
            <person name="Khazi F."/>
            <person name="Huang T."/>
            <person name="Chambers A.H."/>
        </authorList>
    </citation>
    <scope>NUCLEOTIDE SEQUENCE [LARGE SCALE GENOMIC DNA]</scope>
    <source>
        <tissue evidence="12">Leaf</tissue>
    </source>
</reference>
<comment type="subcellular location">
    <subcellularLocation>
        <location evidence="1">Mitochondrion inner membrane</location>
    </subcellularLocation>
</comment>